<dbReference type="InterPro" id="IPR013216">
    <property type="entry name" value="Methyltransf_11"/>
</dbReference>
<gene>
    <name evidence="2" type="ORF">ACFPP9_23745</name>
</gene>
<keyword evidence="3" id="KW-1185">Reference proteome</keyword>
<reference evidence="3" key="1">
    <citation type="journal article" date="2019" name="Int. J. Syst. Evol. Microbiol.">
        <title>The Global Catalogue of Microorganisms (GCM) 10K type strain sequencing project: providing services to taxonomists for standard genome sequencing and annotation.</title>
        <authorList>
            <consortium name="The Broad Institute Genomics Platform"/>
            <consortium name="The Broad Institute Genome Sequencing Center for Infectious Disease"/>
            <person name="Wu L."/>
            <person name="Ma J."/>
        </authorList>
    </citation>
    <scope>NUCLEOTIDE SEQUENCE [LARGE SCALE GENOMIC DNA]</scope>
    <source>
        <strain evidence="3">KACC 12633</strain>
    </source>
</reference>
<dbReference type="GO" id="GO:0008168">
    <property type="term" value="F:methyltransferase activity"/>
    <property type="evidence" value="ECO:0007669"/>
    <property type="project" value="UniProtKB-KW"/>
</dbReference>
<dbReference type="Pfam" id="PF08241">
    <property type="entry name" value="Methyltransf_11"/>
    <property type="match status" value="1"/>
</dbReference>
<protein>
    <submittedName>
        <fullName evidence="2">Class I SAM-dependent methyltransferase</fullName>
    </submittedName>
</protein>
<dbReference type="RefSeq" id="WP_266344430.1">
    <property type="nucleotide sequence ID" value="NZ_JAPKNH010000005.1"/>
</dbReference>
<organism evidence="2 3">
    <name type="scientific">Kaistia terrae</name>
    <dbReference type="NCBI Taxonomy" id="537017"/>
    <lineage>
        <taxon>Bacteria</taxon>
        <taxon>Pseudomonadati</taxon>
        <taxon>Pseudomonadota</taxon>
        <taxon>Alphaproteobacteria</taxon>
        <taxon>Hyphomicrobiales</taxon>
        <taxon>Kaistiaceae</taxon>
        <taxon>Kaistia</taxon>
    </lineage>
</organism>
<accession>A0ABW0Q3E7</accession>
<comment type="caution">
    <text evidence="2">The sequence shown here is derived from an EMBL/GenBank/DDBJ whole genome shotgun (WGS) entry which is preliminary data.</text>
</comment>
<evidence type="ECO:0000313" key="2">
    <source>
        <dbReference type="EMBL" id="MFC5518809.1"/>
    </source>
</evidence>
<proteinExistence type="predicted"/>
<sequence>MVDFERSILDRQRTVASAASSPVTRPEYRGAARLVKRILSPAKQTTRNNVSTLLGHLDRRPKPVRLLVVGGGSVGQGMEPLYSARDIEIYAFDIYNSDKIQFIADAHQMPLPDEFFDAVVVQAVLEHVLQPSEVVAEIWRILKADGLVYAETPFMQQVHEGAYDFTRFTESGHRYLFRNFELIESGANGGPALQFMWSVDYLARGIFRSRTAGKLAKLAFAWVRFFDRFIPPDYAIDGASGVYFFGMKAAWPIPAAAMVSYYRGAQRDHGT</sequence>
<feature type="domain" description="Methyltransferase type 11" evidence="1">
    <location>
        <begin position="101"/>
        <end position="149"/>
    </location>
</feature>
<keyword evidence="2" id="KW-0489">Methyltransferase</keyword>
<dbReference type="EMBL" id="JBHSML010000014">
    <property type="protein sequence ID" value="MFC5518809.1"/>
    <property type="molecule type" value="Genomic_DNA"/>
</dbReference>
<evidence type="ECO:0000313" key="3">
    <source>
        <dbReference type="Proteomes" id="UP001596150"/>
    </source>
</evidence>
<name>A0ABW0Q3E7_9HYPH</name>
<dbReference type="Proteomes" id="UP001596150">
    <property type="component" value="Unassembled WGS sequence"/>
</dbReference>
<keyword evidence="2" id="KW-0808">Transferase</keyword>
<evidence type="ECO:0000259" key="1">
    <source>
        <dbReference type="Pfam" id="PF08241"/>
    </source>
</evidence>
<dbReference type="InterPro" id="IPR029063">
    <property type="entry name" value="SAM-dependent_MTases_sf"/>
</dbReference>
<dbReference type="GO" id="GO:0032259">
    <property type="term" value="P:methylation"/>
    <property type="evidence" value="ECO:0007669"/>
    <property type="project" value="UniProtKB-KW"/>
</dbReference>
<dbReference type="SUPFAM" id="SSF53335">
    <property type="entry name" value="S-adenosyl-L-methionine-dependent methyltransferases"/>
    <property type="match status" value="1"/>
</dbReference>
<dbReference type="CDD" id="cd02440">
    <property type="entry name" value="AdoMet_MTases"/>
    <property type="match status" value="1"/>
</dbReference>
<dbReference type="Gene3D" id="3.40.50.150">
    <property type="entry name" value="Vaccinia Virus protein VP39"/>
    <property type="match status" value="1"/>
</dbReference>